<dbReference type="AlphaFoldDB" id="A0A4Z0R961"/>
<sequence length="314" mass="35518">MNLFGNKTKKDSEELQLCLKDEYGIEVYREKKMLPAELEEKGYRKLPNEALGRVTQIFQYVPQLAIQHINNGAVQVAFKDAVEGTYRVILDTGTILAKSKQTVGAFRGAELNQVTNKVAGQAEFIESSAILSVSAAPQVALNIFNAASFVTGQYFMAQVNEKLSDIKDGLDRIEQFLDADKQSKLKADFQTLEKVNRRISFIKDDEVQKNATITQLKSIQTETQGFINFYQEQSESVRQAADKKDKDKKIGKNINDVGNYMTQYRCATLAYCMANLMELYLMDAPNADYFKIVHEELKGIVNQYKDDYSLSGFK</sequence>
<evidence type="ECO:0000313" key="2">
    <source>
        <dbReference type="Proteomes" id="UP000298460"/>
    </source>
</evidence>
<reference evidence="1 2" key="1">
    <citation type="submission" date="2019-03" db="EMBL/GenBank/DDBJ databases">
        <title>Draft Genome Sequence of Desulfosporosinus fructosivorans Strain 63.6F, Isolated from Marine Sediment in the Baltic Sea.</title>
        <authorList>
            <person name="Hausmann B."/>
            <person name="Vandieken V."/>
            <person name="Pjevac P."/>
            <person name="Schreck K."/>
            <person name="Herbold C.W."/>
            <person name="Loy A."/>
        </authorList>
    </citation>
    <scope>NUCLEOTIDE SEQUENCE [LARGE SCALE GENOMIC DNA]</scope>
    <source>
        <strain evidence="1 2">63.6F</strain>
    </source>
</reference>
<name>A0A4Z0R961_9FIRM</name>
<evidence type="ECO:0000313" key="1">
    <source>
        <dbReference type="EMBL" id="TGE38613.1"/>
    </source>
</evidence>
<dbReference type="EMBL" id="SPQQ01000003">
    <property type="protein sequence ID" value="TGE38613.1"/>
    <property type="molecule type" value="Genomic_DNA"/>
</dbReference>
<accession>A0A4Z0R961</accession>
<organism evidence="1 2">
    <name type="scientific">Desulfosporosinus fructosivorans</name>
    <dbReference type="NCBI Taxonomy" id="2018669"/>
    <lineage>
        <taxon>Bacteria</taxon>
        <taxon>Bacillati</taxon>
        <taxon>Bacillota</taxon>
        <taxon>Clostridia</taxon>
        <taxon>Eubacteriales</taxon>
        <taxon>Desulfitobacteriaceae</taxon>
        <taxon>Desulfosporosinus</taxon>
    </lineage>
</organism>
<gene>
    <name evidence="1" type="ORF">E4K67_11905</name>
</gene>
<dbReference type="OrthoDB" id="1821651at2"/>
<dbReference type="Proteomes" id="UP000298460">
    <property type="component" value="Unassembled WGS sequence"/>
</dbReference>
<keyword evidence="2" id="KW-1185">Reference proteome</keyword>
<comment type="caution">
    <text evidence="1">The sequence shown here is derived from an EMBL/GenBank/DDBJ whole genome shotgun (WGS) entry which is preliminary data.</text>
</comment>
<dbReference type="RefSeq" id="WP_135546833.1">
    <property type="nucleotide sequence ID" value="NZ_SPQQ01000003.1"/>
</dbReference>
<protein>
    <submittedName>
        <fullName evidence="1">Uncharacterized protein</fullName>
    </submittedName>
</protein>
<proteinExistence type="predicted"/>